<dbReference type="RefSeq" id="WP_245845475.1">
    <property type="nucleotide sequence ID" value="NZ_LT592170.1"/>
</dbReference>
<dbReference type="GO" id="GO:0016887">
    <property type="term" value="F:ATP hydrolysis activity"/>
    <property type="evidence" value="ECO:0007669"/>
    <property type="project" value="InterPro"/>
</dbReference>
<dbReference type="CDD" id="cd03228">
    <property type="entry name" value="ABCC_MRP_Like"/>
    <property type="match status" value="1"/>
</dbReference>
<dbReference type="SMART" id="SM00382">
    <property type="entry name" value="AAA"/>
    <property type="match status" value="1"/>
</dbReference>
<keyword evidence="6" id="KW-1185">Reference proteome</keyword>
<gene>
    <name evidence="5" type="ORF">THIARS_50373</name>
</gene>
<dbReference type="PROSITE" id="PS50893">
    <property type="entry name" value="ABC_TRANSPORTER_2"/>
    <property type="match status" value="1"/>
</dbReference>
<dbReference type="GO" id="GO:0042626">
    <property type="term" value="F:ATPase-coupled transmembrane transporter activity"/>
    <property type="evidence" value="ECO:0007669"/>
    <property type="project" value="TreeGrafter"/>
</dbReference>
<keyword evidence="3 5" id="KW-0067">ATP-binding</keyword>
<proteinExistence type="predicted"/>
<dbReference type="PANTHER" id="PTHR24221">
    <property type="entry name" value="ATP-BINDING CASSETTE SUB-FAMILY B"/>
    <property type="match status" value="1"/>
</dbReference>
<keyword evidence="1" id="KW-0472">Membrane</keyword>
<dbReference type="EC" id="3.6.3.-" evidence="5"/>
<dbReference type="PANTHER" id="PTHR24221:SF654">
    <property type="entry name" value="ATP-BINDING CASSETTE SUB-FAMILY B MEMBER 6"/>
    <property type="match status" value="1"/>
</dbReference>
<evidence type="ECO:0000313" key="6">
    <source>
        <dbReference type="Proteomes" id="UP000214566"/>
    </source>
</evidence>
<dbReference type="InterPro" id="IPR039421">
    <property type="entry name" value="Type_1_exporter"/>
</dbReference>
<keyword evidence="5" id="KW-0378">Hydrolase</keyword>
<dbReference type="SUPFAM" id="SSF52540">
    <property type="entry name" value="P-loop containing nucleoside triphosphate hydrolases"/>
    <property type="match status" value="1"/>
</dbReference>
<accession>A0A238D1K0</accession>
<dbReference type="PROSITE" id="PS00211">
    <property type="entry name" value="ABC_TRANSPORTER_1"/>
    <property type="match status" value="1"/>
</dbReference>
<dbReference type="InterPro" id="IPR017871">
    <property type="entry name" value="ABC_transporter-like_CS"/>
</dbReference>
<name>A0A238D1K0_THIDL</name>
<evidence type="ECO:0000313" key="5">
    <source>
        <dbReference type="EMBL" id="SBP87125.1"/>
    </source>
</evidence>
<dbReference type="Gene3D" id="3.40.50.300">
    <property type="entry name" value="P-loop containing nucleotide triphosphate hydrolases"/>
    <property type="match status" value="1"/>
</dbReference>
<dbReference type="AlphaFoldDB" id="A0A238D1K0"/>
<feature type="domain" description="ABC transporter" evidence="4">
    <location>
        <begin position="1"/>
        <end position="213"/>
    </location>
</feature>
<dbReference type="InterPro" id="IPR003593">
    <property type="entry name" value="AAA+_ATPase"/>
</dbReference>
<evidence type="ECO:0000256" key="3">
    <source>
        <dbReference type="ARBA" id="ARBA00022840"/>
    </source>
</evidence>
<keyword evidence="1" id="KW-1003">Cell membrane</keyword>
<keyword evidence="2" id="KW-0547">Nucleotide-binding</keyword>
<evidence type="ECO:0000259" key="4">
    <source>
        <dbReference type="PROSITE" id="PS50893"/>
    </source>
</evidence>
<protein>
    <submittedName>
        <fullName evidence="5">Multidrug resistance ABC transporter ATP-binding/permease protein BmrA</fullName>
        <ecNumber evidence="5">3.6.3.-</ecNumber>
    </submittedName>
</protein>
<evidence type="ECO:0000256" key="1">
    <source>
        <dbReference type="ARBA" id="ARBA00022475"/>
    </source>
</evidence>
<dbReference type="Pfam" id="PF00005">
    <property type="entry name" value="ABC_tran"/>
    <property type="match status" value="1"/>
</dbReference>
<reference evidence="5 6" key="1">
    <citation type="submission" date="2016-06" db="EMBL/GenBank/DDBJ databases">
        <authorList>
            <person name="Kjaerup R.B."/>
            <person name="Dalgaard T.S."/>
            <person name="Juul-Madsen H.R."/>
        </authorList>
    </citation>
    <scope>NUCLEOTIDE SEQUENCE [LARGE SCALE GENOMIC DNA]</scope>
    <source>
        <strain evidence="5 6">DSM 16361</strain>
    </source>
</reference>
<dbReference type="GO" id="GO:0005524">
    <property type="term" value="F:ATP binding"/>
    <property type="evidence" value="ECO:0007669"/>
    <property type="project" value="UniProtKB-KW"/>
</dbReference>
<evidence type="ECO:0000256" key="2">
    <source>
        <dbReference type="ARBA" id="ARBA00022741"/>
    </source>
</evidence>
<dbReference type="Proteomes" id="UP000214566">
    <property type="component" value="Unassembled WGS sequence"/>
</dbReference>
<dbReference type="InterPro" id="IPR027417">
    <property type="entry name" value="P-loop_NTPase"/>
</dbReference>
<organism evidence="5 6">
    <name type="scientific">Thiomonas delicata</name>
    <name type="common">Thiomonas cuprina</name>
    <dbReference type="NCBI Taxonomy" id="364030"/>
    <lineage>
        <taxon>Bacteria</taxon>
        <taxon>Pseudomonadati</taxon>
        <taxon>Pseudomonadota</taxon>
        <taxon>Betaproteobacteria</taxon>
        <taxon>Burkholderiales</taxon>
        <taxon>Thiomonas</taxon>
    </lineage>
</organism>
<sequence>MAYGHDGRALATGLNLNLAEGRSYAIVGPSGAGKTTFLCLLAGLLSPSSGRVMLRGRPIADYALDAVRSLIGFVPQQPAIVSGTVRDNLLYGCPHRVDDEELRTLLDALRFDKDAPAGTDILDVDVGAAGQLLSGGERQRLGIARALVRRPQIMLLDEPSSALDTQAELAMLEAVHARVPTVIAITHRDAVMRHADVCVHLPSGELRPMAQAI</sequence>
<dbReference type="EMBL" id="FLMQ01000045">
    <property type="protein sequence ID" value="SBP87125.1"/>
    <property type="molecule type" value="Genomic_DNA"/>
</dbReference>
<dbReference type="InterPro" id="IPR003439">
    <property type="entry name" value="ABC_transporter-like_ATP-bd"/>
</dbReference>